<proteinExistence type="predicted"/>
<gene>
    <name evidence="2" type="ORF">MNBD_BACTEROID04-1903</name>
</gene>
<sequence length="635" mass="73541">MKKNTLTVLCTFLLTYAVFSQNYNFNTSQLPENLKTNANAVVVFDNVFVEIQNQKLMTVKVKKAVTVLNKMGDKYRYVAVGFDKTRKIKKIETIIYDASGKEIKNVKNKEYKDVSQVAGGTLYADNRMLYYEHTPTTYPYTIYYEYEVNSPNTAFIRKWDPISFYSTGLMSATYTIIYANELDLQVKENNFEKFTIKKEVKENQILYKISNIEPVKYEPLCPSLKKTRPSVQFFLNKFYAEGITGEANNWKELGKWEHDNFYSGVGLLSEGTKMKMKQLVQGISDPVEKAKIVYKYVQDKTRYISVQVGIGGLRPMLASDVDNLGYGDCKALTNYTKSLLDVVGVKSYFTELYGGYEKINMDFNSPNIQGNHVILNIPIEGDDIWLECTSQEVPFGYIANFTDDRDVIVVKPEGGVLKRTKKYETTENLQFSKGKYTIDAKGTIKASVKIESSGTQYNDNLKNAAGKTPKELKELFKEYLANINNIQFSNISVFNNKKEVKYEENLEFTAVDYALFTEKQMLIPINVFNKNSYVPKRVRNRKLPFEISRGFLDVDEIEIKLPNTFLVEYIPENVKLKTKFGTYSIEFTKVDEITYRYKRTLQIEEGEFPKEEYDTYRKFRKKIKKYDNLKIILNK</sequence>
<evidence type="ECO:0000259" key="1">
    <source>
        <dbReference type="Pfam" id="PF12969"/>
    </source>
</evidence>
<dbReference type="Gene3D" id="2.60.120.1130">
    <property type="match status" value="1"/>
</dbReference>
<reference evidence="2" key="1">
    <citation type="submission" date="2018-06" db="EMBL/GenBank/DDBJ databases">
        <authorList>
            <person name="Zhirakovskaya E."/>
        </authorList>
    </citation>
    <scope>NUCLEOTIDE SEQUENCE</scope>
</reference>
<evidence type="ECO:0000313" key="2">
    <source>
        <dbReference type="EMBL" id="VAW25496.1"/>
    </source>
</evidence>
<dbReference type="Pfam" id="PF12969">
    <property type="entry name" value="DUF3857"/>
    <property type="match status" value="1"/>
</dbReference>
<dbReference type="InterPro" id="IPR038765">
    <property type="entry name" value="Papain-like_cys_pep_sf"/>
</dbReference>
<dbReference type="EMBL" id="UOER01000425">
    <property type="protein sequence ID" value="VAW25496.1"/>
    <property type="molecule type" value="Genomic_DNA"/>
</dbReference>
<dbReference type="Gene3D" id="2.60.40.3140">
    <property type="match status" value="1"/>
</dbReference>
<dbReference type="SUPFAM" id="SSF54001">
    <property type="entry name" value="Cysteine proteinases"/>
    <property type="match status" value="1"/>
</dbReference>
<dbReference type="Gene3D" id="3.10.620.30">
    <property type="match status" value="1"/>
</dbReference>
<dbReference type="AlphaFoldDB" id="A0A3B0V0C8"/>
<accession>A0A3B0V0C8</accession>
<name>A0A3B0V0C8_9ZZZZ</name>
<protein>
    <recommendedName>
        <fullName evidence="1">DUF3857 domain-containing protein</fullName>
    </recommendedName>
</protein>
<organism evidence="2">
    <name type="scientific">hydrothermal vent metagenome</name>
    <dbReference type="NCBI Taxonomy" id="652676"/>
    <lineage>
        <taxon>unclassified sequences</taxon>
        <taxon>metagenomes</taxon>
        <taxon>ecological metagenomes</taxon>
    </lineage>
</organism>
<dbReference type="InterPro" id="IPR024618">
    <property type="entry name" value="DUF3857"/>
</dbReference>
<feature type="domain" description="DUF3857" evidence="1">
    <location>
        <begin position="57"/>
        <end position="215"/>
    </location>
</feature>